<reference evidence="1" key="1">
    <citation type="submission" date="2023-05" db="EMBL/GenBank/DDBJ databases">
        <authorList>
            <consortium name="ELIXIR-Norway"/>
        </authorList>
    </citation>
    <scope>NUCLEOTIDE SEQUENCE</scope>
</reference>
<accession>A0AC59Z162</accession>
<protein>
    <submittedName>
        <fullName evidence="1">Uncharacterized protein</fullName>
    </submittedName>
</protein>
<sequence>MRNNHCSIVGTCSIFILSSAGGHSEWLAHQVRSRPRHEEGEETNCVREEQEFREDGVLGACLGRARDKGPSVGAALKRKEKRAKPSPPSTDTTVRSLYEMRTQACGRRHLLAHCGQIPCLHSASGRQERRRQYFKRQQDLSTS</sequence>
<organism evidence="1 2">
    <name type="scientific">Rangifer tarandus platyrhynchus</name>
    <name type="common">Svalbard reindeer</name>
    <dbReference type="NCBI Taxonomy" id="3082113"/>
    <lineage>
        <taxon>Eukaryota</taxon>
        <taxon>Metazoa</taxon>
        <taxon>Chordata</taxon>
        <taxon>Craniata</taxon>
        <taxon>Vertebrata</taxon>
        <taxon>Euteleostomi</taxon>
        <taxon>Mammalia</taxon>
        <taxon>Eutheria</taxon>
        <taxon>Laurasiatheria</taxon>
        <taxon>Artiodactyla</taxon>
        <taxon>Ruminantia</taxon>
        <taxon>Pecora</taxon>
        <taxon>Cervidae</taxon>
        <taxon>Odocoileinae</taxon>
        <taxon>Rangifer</taxon>
    </lineage>
</organism>
<evidence type="ECO:0000313" key="2">
    <source>
        <dbReference type="Proteomes" id="UP001162501"/>
    </source>
</evidence>
<proteinExistence type="predicted"/>
<gene>
    <name evidence="1" type="ORF">MRATA1EN22A_LOCUS12750</name>
</gene>
<name>A0AC59Z162_RANTA</name>
<reference evidence="1" key="2">
    <citation type="submission" date="2025-03" db="EMBL/GenBank/DDBJ databases">
        <authorList>
            <consortium name="ELIXIR-Norway"/>
            <consortium name="Elixir Norway"/>
        </authorList>
    </citation>
    <scope>NUCLEOTIDE SEQUENCE</scope>
</reference>
<dbReference type="Proteomes" id="UP001162501">
    <property type="component" value="Chromosome 21"/>
</dbReference>
<evidence type="ECO:0000313" key="1">
    <source>
        <dbReference type="EMBL" id="CAN0146230.1"/>
    </source>
</evidence>
<dbReference type="EMBL" id="OX596105">
    <property type="protein sequence ID" value="CAN0146230.1"/>
    <property type="molecule type" value="Genomic_DNA"/>
</dbReference>